<organism evidence="3">
    <name type="scientific">Ixodes ricinus</name>
    <name type="common">Common tick</name>
    <name type="synonym">Acarus ricinus</name>
    <dbReference type="NCBI Taxonomy" id="34613"/>
    <lineage>
        <taxon>Eukaryota</taxon>
        <taxon>Metazoa</taxon>
        <taxon>Ecdysozoa</taxon>
        <taxon>Arthropoda</taxon>
        <taxon>Chelicerata</taxon>
        <taxon>Arachnida</taxon>
        <taxon>Acari</taxon>
        <taxon>Parasitiformes</taxon>
        <taxon>Ixodida</taxon>
        <taxon>Ixodoidea</taxon>
        <taxon>Ixodidae</taxon>
        <taxon>Ixodinae</taxon>
        <taxon>Ixodes</taxon>
    </lineage>
</organism>
<dbReference type="EMBL" id="GIFC01000530">
    <property type="protein sequence ID" value="MXU82613.1"/>
    <property type="molecule type" value="Transcribed_RNA"/>
</dbReference>
<dbReference type="AlphaFoldDB" id="A0A6B0U9B9"/>
<evidence type="ECO:0000256" key="2">
    <source>
        <dbReference type="SAM" id="SignalP"/>
    </source>
</evidence>
<feature type="chain" id="PRO_5025329056" evidence="2">
    <location>
        <begin position="30"/>
        <end position="70"/>
    </location>
</feature>
<evidence type="ECO:0000256" key="1">
    <source>
        <dbReference type="SAM" id="MobiDB-lite"/>
    </source>
</evidence>
<feature type="region of interest" description="Disordered" evidence="1">
    <location>
        <begin position="30"/>
        <end position="70"/>
    </location>
</feature>
<reference evidence="3" key="1">
    <citation type="submission" date="2019-12" db="EMBL/GenBank/DDBJ databases">
        <title>An insight into the sialome of adult female Ixodes ricinus ticks feeding for 6 days.</title>
        <authorList>
            <person name="Perner J."/>
            <person name="Ribeiro J.M.C."/>
        </authorList>
    </citation>
    <scope>NUCLEOTIDE SEQUENCE</scope>
    <source>
        <strain evidence="3">Semi-engorged</strain>
        <tissue evidence="3">Salivary glands</tissue>
    </source>
</reference>
<sequence length="70" mass="7521">MLKPLGRVTCRGGPHVLFLALVLPQLKIGSPSGRQRISDKTLTSKESPSLSRTTSRRSRTLSSTCIGSPT</sequence>
<proteinExistence type="predicted"/>
<name>A0A6B0U9B9_IXORI</name>
<evidence type="ECO:0000313" key="3">
    <source>
        <dbReference type="EMBL" id="MXU82613.1"/>
    </source>
</evidence>
<accession>A0A6B0U9B9</accession>
<keyword evidence="2" id="KW-0732">Signal</keyword>
<feature type="signal peptide" evidence="2">
    <location>
        <begin position="1"/>
        <end position="29"/>
    </location>
</feature>
<protein>
    <submittedName>
        <fullName evidence="3">Putative secreted protein</fullName>
    </submittedName>
</protein>